<evidence type="ECO:0000313" key="3">
    <source>
        <dbReference type="Proteomes" id="UP001470230"/>
    </source>
</evidence>
<feature type="compositionally biased region" description="Low complexity" evidence="1">
    <location>
        <begin position="141"/>
        <end position="155"/>
    </location>
</feature>
<organism evidence="2 3">
    <name type="scientific">Tritrichomonas musculus</name>
    <dbReference type="NCBI Taxonomy" id="1915356"/>
    <lineage>
        <taxon>Eukaryota</taxon>
        <taxon>Metamonada</taxon>
        <taxon>Parabasalia</taxon>
        <taxon>Tritrichomonadida</taxon>
        <taxon>Tritrichomonadidae</taxon>
        <taxon>Tritrichomonas</taxon>
    </lineage>
</organism>
<feature type="region of interest" description="Disordered" evidence="1">
    <location>
        <begin position="182"/>
        <end position="201"/>
    </location>
</feature>
<protein>
    <submittedName>
        <fullName evidence="2">Uncharacterized protein</fullName>
    </submittedName>
</protein>
<reference evidence="2 3" key="1">
    <citation type="submission" date="2024-04" db="EMBL/GenBank/DDBJ databases">
        <title>Tritrichomonas musculus Genome.</title>
        <authorList>
            <person name="Alves-Ferreira E."/>
            <person name="Grigg M."/>
            <person name="Lorenzi H."/>
            <person name="Galac M."/>
        </authorList>
    </citation>
    <scope>NUCLEOTIDE SEQUENCE [LARGE SCALE GENOMIC DNA]</scope>
    <source>
        <strain evidence="2 3">EAF2021</strain>
    </source>
</reference>
<feature type="region of interest" description="Disordered" evidence="1">
    <location>
        <begin position="141"/>
        <end position="175"/>
    </location>
</feature>
<evidence type="ECO:0000313" key="2">
    <source>
        <dbReference type="EMBL" id="KAK8837823.1"/>
    </source>
</evidence>
<dbReference type="Proteomes" id="UP001470230">
    <property type="component" value="Unassembled WGS sequence"/>
</dbReference>
<name>A0ABR2GV61_9EUKA</name>
<feature type="compositionally biased region" description="Basic and acidic residues" evidence="1">
    <location>
        <begin position="157"/>
        <end position="171"/>
    </location>
</feature>
<sequence length="243" mass="28056">MNKKNRSKRAPLYNNSDVEKLDHMIDQSLVRKKNFKPYQSIANEKAIFEMIDTRIGHMLAKSCEIEAKIEAIEKKRPKRKLNSNSIQREFIPAPTISTSNKKKVFHSPQSIISVDSTETEESIPQLQSASKFLLEQNDISQNSQQSISTKQTQKTQQKKEIIRNSKRRENVKNQNKQEINFFQPEQDISPQPRQQPTGSNNATLEGLISLIQTLANEVHEMHQEQQILKGQIEKLQECVFSNE</sequence>
<proteinExistence type="predicted"/>
<feature type="compositionally biased region" description="Polar residues" evidence="1">
    <location>
        <begin position="186"/>
        <end position="201"/>
    </location>
</feature>
<gene>
    <name evidence="2" type="ORF">M9Y10_036361</name>
</gene>
<comment type="caution">
    <text evidence="2">The sequence shown here is derived from an EMBL/GenBank/DDBJ whole genome shotgun (WGS) entry which is preliminary data.</text>
</comment>
<evidence type="ECO:0000256" key="1">
    <source>
        <dbReference type="SAM" id="MobiDB-lite"/>
    </source>
</evidence>
<dbReference type="EMBL" id="JAPFFF010000058">
    <property type="protein sequence ID" value="KAK8837823.1"/>
    <property type="molecule type" value="Genomic_DNA"/>
</dbReference>
<accession>A0ABR2GV61</accession>
<keyword evidence="3" id="KW-1185">Reference proteome</keyword>